<evidence type="ECO:0000256" key="3">
    <source>
        <dbReference type="ARBA" id="ARBA00022723"/>
    </source>
</evidence>
<dbReference type="GO" id="GO:0016829">
    <property type="term" value="F:lyase activity"/>
    <property type="evidence" value="ECO:0007669"/>
    <property type="project" value="UniProtKB-KW"/>
</dbReference>
<feature type="domain" description="HpcH/HpaI aldolase/citrate lyase" evidence="5">
    <location>
        <begin position="14"/>
        <end position="232"/>
    </location>
</feature>
<keyword evidence="4" id="KW-0460">Magnesium</keyword>
<keyword evidence="6" id="KW-0456">Lyase</keyword>
<proteinExistence type="inferred from homology"/>
<evidence type="ECO:0000256" key="2">
    <source>
        <dbReference type="ARBA" id="ARBA00005568"/>
    </source>
</evidence>
<dbReference type="InterPro" id="IPR015813">
    <property type="entry name" value="Pyrv/PenolPyrv_kinase-like_dom"/>
</dbReference>
<dbReference type="PANTHER" id="PTHR11105">
    <property type="entry name" value="CITRATE LYASE SUBUNIT BETA-RELATED"/>
    <property type="match status" value="1"/>
</dbReference>
<accession>A0ABX6QJN6</accession>
<name>A0ABX6QJN6_9HYPH</name>
<comment type="cofactor">
    <cofactor evidence="1">
        <name>Mg(2+)</name>
        <dbReference type="ChEBI" id="CHEBI:18420"/>
    </cofactor>
</comment>
<dbReference type="RefSeq" id="WP_138287021.1">
    <property type="nucleotide sequence ID" value="NZ_CP058350.1"/>
</dbReference>
<dbReference type="EMBL" id="CP058350">
    <property type="protein sequence ID" value="QLF68766.1"/>
    <property type="molecule type" value="Genomic_DNA"/>
</dbReference>
<keyword evidence="7" id="KW-1185">Reference proteome</keyword>
<reference evidence="6 7" key="1">
    <citation type="submission" date="2020-06" db="EMBL/GenBank/DDBJ databases">
        <title>Genome sequence of Rhizobium sp strain ADMK78.</title>
        <authorList>
            <person name="Rahi P."/>
        </authorList>
    </citation>
    <scope>NUCLEOTIDE SEQUENCE [LARGE SCALE GENOMIC DNA]</scope>
    <source>
        <strain evidence="6 7">ADMK78</strain>
    </source>
</reference>
<dbReference type="InterPro" id="IPR040442">
    <property type="entry name" value="Pyrv_kinase-like_dom_sf"/>
</dbReference>
<sequence>MQLTSSRQDHFVRRSLLTVPAINGRALEKAVTLSCDGIIFDLEDSVAPEMKAEARDKLRNFMKNSPLGLREGIIRINGVDTPFLDADLDLVASVRPDAVLIPKVETPEDLILIAERLKAKDATQGLSLWAMIETPKGVLNAGAIAALGRNGGGLLDCFVVGLNDLRKATGIPREPNRTYLVPFLMQILLAARAHGLSAIDSVSNDFRDIEAFGPECAQGRAMGYDGKMLIHPAQIEPANQHFGPSDGEIAEARAIIEAFSTPEAANLNVINLDGKMVERLHLEDAERLMAQIQIIERRKTIA</sequence>
<keyword evidence="3" id="KW-0479">Metal-binding</keyword>
<organism evidence="6 7">
    <name type="scientific">Peteryoungia desertarenae</name>
    <dbReference type="NCBI Taxonomy" id="1813451"/>
    <lineage>
        <taxon>Bacteria</taxon>
        <taxon>Pseudomonadati</taxon>
        <taxon>Pseudomonadota</taxon>
        <taxon>Alphaproteobacteria</taxon>
        <taxon>Hyphomicrobiales</taxon>
        <taxon>Rhizobiaceae</taxon>
        <taxon>Peteryoungia</taxon>
    </lineage>
</organism>
<dbReference type="Gene3D" id="3.20.20.60">
    <property type="entry name" value="Phosphoenolpyruvate-binding domains"/>
    <property type="match status" value="1"/>
</dbReference>
<dbReference type="Pfam" id="PF03328">
    <property type="entry name" value="HpcH_HpaI"/>
    <property type="match status" value="1"/>
</dbReference>
<dbReference type="InterPro" id="IPR005000">
    <property type="entry name" value="Aldolase/citrate-lyase_domain"/>
</dbReference>
<comment type="similarity">
    <text evidence="2">Belongs to the HpcH/HpaI aldolase family.</text>
</comment>
<protein>
    <submittedName>
        <fullName evidence="6">CoA ester lyase</fullName>
    </submittedName>
</protein>
<dbReference type="PANTHER" id="PTHR11105:SF0">
    <property type="entry name" value="CITRAMALYL-COA LYASE, MITOCHONDRIAL"/>
    <property type="match status" value="1"/>
</dbReference>
<dbReference type="InterPro" id="IPR011206">
    <property type="entry name" value="Citrate_lyase_beta/mcl1/mcl2"/>
</dbReference>
<dbReference type="InterPro" id="IPR040186">
    <property type="entry name" value="Citramalyl-CoA_lyase"/>
</dbReference>
<dbReference type="Proteomes" id="UP000308530">
    <property type="component" value="Chromosome"/>
</dbReference>
<evidence type="ECO:0000259" key="5">
    <source>
        <dbReference type="Pfam" id="PF03328"/>
    </source>
</evidence>
<dbReference type="SUPFAM" id="SSF51621">
    <property type="entry name" value="Phosphoenolpyruvate/pyruvate domain"/>
    <property type="match status" value="1"/>
</dbReference>
<evidence type="ECO:0000256" key="4">
    <source>
        <dbReference type="ARBA" id="ARBA00022842"/>
    </source>
</evidence>
<gene>
    <name evidence="6" type="ORF">FE840_003960</name>
</gene>
<evidence type="ECO:0000313" key="6">
    <source>
        <dbReference type="EMBL" id="QLF68766.1"/>
    </source>
</evidence>
<evidence type="ECO:0000256" key="1">
    <source>
        <dbReference type="ARBA" id="ARBA00001946"/>
    </source>
</evidence>
<dbReference type="PIRSF" id="PIRSF015582">
    <property type="entry name" value="Cit_lyase_B"/>
    <property type="match status" value="1"/>
</dbReference>
<evidence type="ECO:0000313" key="7">
    <source>
        <dbReference type="Proteomes" id="UP000308530"/>
    </source>
</evidence>